<dbReference type="AlphaFoldDB" id="A0A8J5SYJ2"/>
<accession>A0A8J5SYJ2</accession>
<comment type="caution">
    <text evidence="2">The sequence shown here is derived from an EMBL/GenBank/DDBJ whole genome shotgun (WGS) entry which is preliminary data.</text>
</comment>
<organism evidence="2 3">
    <name type="scientific">Zizania palustris</name>
    <name type="common">Northern wild rice</name>
    <dbReference type="NCBI Taxonomy" id="103762"/>
    <lineage>
        <taxon>Eukaryota</taxon>
        <taxon>Viridiplantae</taxon>
        <taxon>Streptophyta</taxon>
        <taxon>Embryophyta</taxon>
        <taxon>Tracheophyta</taxon>
        <taxon>Spermatophyta</taxon>
        <taxon>Magnoliopsida</taxon>
        <taxon>Liliopsida</taxon>
        <taxon>Poales</taxon>
        <taxon>Poaceae</taxon>
        <taxon>BOP clade</taxon>
        <taxon>Oryzoideae</taxon>
        <taxon>Oryzeae</taxon>
        <taxon>Zizaniinae</taxon>
        <taxon>Zizania</taxon>
    </lineage>
</organism>
<evidence type="ECO:0000313" key="2">
    <source>
        <dbReference type="EMBL" id="KAG8083375.1"/>
    </source>
</evidence>
<dbReference type="Proteomes" id="UP000729402">
    <property type="component" value="Unassembled WGS sequence"/>
</dbReference>
<reference evidence="2" key="2">
    <citation type="submission" date="2021-02" db="EMBL/GenBank/DDBJ databases">
        <authorList>
            <person name="Kimball J.A."/>
            <person name="Haas M.W."/>
            <person name="Macchietto M."/>
            <person name="Kono T."/>
            <person name="Duquette J."/>
            <person name="Shao M."/>
        </authorList>
    </citation>
    <scope>NUCLEOTIDE SEQUENCE</scope>
    <source>
        <tissue evidence="2">Fresh leaf tissue</tissue>
    </source>
</reference>
<reference evidence="2" key="1">
    <citation type="journal article" date="2021" name="bioRxiv">
        <title>Whole Genome Assembly and Annotation of Northern Wild Rice, Zizania palustris L., Supports a Whole Genome Duplication in the Zizania Genus.</title>
        <authorList>
            <person name="Haas M."/>
            <person name="Kono T."/>
            <person name="Macchietto M."/>
            <person name="Millas R."/>
            <person name="McGilp L."/>
            <person name="Shao M."/>
            <person name="Duquette J."/>
            <person name="Hirsch C.N."/>
            <person name="Kimball J."/>
        </authorList>
    </citation>
    <scope>NUCLEOTIDE SEQUENCE</scope>
    <source>
        <tissue evidence="2">Fresh leaf tissue</tissue>
    </source>
</reference>
<gene>
    <name evidence="2" type="ORF">GUJ93_ZPchr0015g6977</name>
</gene>
<sequence>MGECGGDLSEGWASGTPSTCRENGSVQQLSGATGRRTLGQHSWKKTPGPHVVRQAAPRQREVQLGTSWPHVAWLGPCRVWQETLGPRMARWATLGPHKSQ</sequence>
<feature type="compositionally biased region" description="Polar residues" evidence="1">
    <location>
        <begin position="15"/>
        <end position="31"/>
    </location>
</feature>
<keyword evidence="3" id="KW-1185">Reference proteome</keyword>
<evidence type="ECO:0000313" key="3">
    <source>
        <dbReference type="Proteomes" id="UP000729402"/>
    </source>
</evidence>
<dbReference type="EMBL" id="JAAALK010000085">
    <property type="protein sequence ID" value="KAG8083375.1"/>
    <property type="molecule type" value="Genomic_DNA"/>
</dbReference>
<proteinExistence type="predicted"/>
<name>A0A8J5SYJ2_ZIZPA</name>
<feature type="region of interest" description="Disordered" evidence="1">
    <location>
        <begin position="1"/>
        <end position="57"/>
    </location>
</feature>
<protein>
    <submittedName>
        <fullName evidence="2">Uncharacterized protein</fullName>
    </submittedName>
</protein>
<evidence type="ECO:0000256" key="1">
    <source>
        <dbReference type="SAM" id="MobiDB-lite"/>
    </source>
</evidence>